<comment type="caution">
    <text evidence="3">The sequence shown here is derived from an EMBL/GenBank/DDBJ whole genome shotgun (WGS) entry which is preliminary data.</text>
</comment>
<sequence length="201" mass="22526">MVRRIGLCACCTYVVDAAYHSVDHDYLLALVHEPMINTSRGAGLLESYPLRKTPRSGQDSRKSKSKSVATVMEKSSNKAAAAAKRRLYLWIAYNVVLYAAIVVSGAILFMVMVGMVTVGGGDKNVKDDWIEVNSQILNGVFTWMAITNHPFFIYRLVKTLQVLGISKWNWVAPMDTRVRAARYLSRHFPLVFVDTTAIQDH</sequence>
<dbReference type="OrthoDB" id="6407410at2759"/>
<dbReference type="Pfam" id="PF11204">
    <property type="entry name" value="DUF2985"/>
    <property type="match status" value="1"/>
</dbReference>
<feature type="region of interest" description="Disordered" evidence="1">
    <location>
        <begin position="49"/>
        <end position="70"/>
    </location>
</feature>
<reference evidence="3" key="1">
    <citation type="submission" date="2023-04" db="EMBL/GenBank/DDBJ databases">
        <title>Phytophthora lilii NBRC 32176.</title>
        <authorList>
            <person name="Ichikawa N."/>
            <person name="Sato H."/>
            <person name="Tonouchi N."/>
        </authorList>
    </citation>
    <scope>NUCLEOTIDE SEQUENCE</scope>
    <source>
        <strain evidence="3">NBRC 32176</strain>
    </source>
</reference>
<keyword evidence="2" id="KW-0812">Transmembrane</keyword>
<evidence type="ECO:0000256" key="1">
    <source>
        <dbReference type="SAM" id="MobiDB-lite"/>
    </source>
</evidence>
<protein>
    <submittedName>
        <fullName evidence="3">Unnamed protein product</fullName>
    </submittedName>
</protein>
<keyword evidence="4" id="KW-1185">Reference proteome</keyword>
<organism evidence="3 4">
    <name type="scientific">Phytophthora lilii</name>
    <dbReference type="NCBI Taxonomy" id="2077276"/>
    <lineage>
        <taxon>Eukaryota</taxon>
        <taxon>Sar</taxon>
        <taxon>Stramenopiles</taxon>
        <taxon>Oomycota</taxon>
        <taxon>Peronosporomycetes</taxon>
        <taxon>Peronosporales</taxon>
        <taxon>Peronosporaceae</taxon>
        <taxon>Phytophthora</taxon>
    </lineage>
</organism>
<feature type="transmembrane region" description="Helical" evidence="2">
    <location>
        <begin position="87"/>
        <end position="116"/>
    </location>
</feature>
<dbReference type="AlphaFoldDB" id="A0A9W6X4T5"/>
<keyword evidence="2" id="KW-1133">Transmembrane helix</keyword>
<dbReference type="EMBL" id="BSXW01000913">
    <property type="protein sequence ID" value="GMF31533.1"/>
    <property type="molecule type" value="Genomic_DNA"/>
</dbReference>
<accession>A0A9W6X4T5</accession>
<name>A0A9W6X4T5_9STRA</name>
<dbReference type="InterPro" id="IPR021369">
    <property type="entry name" value="DUF2985"/>
</dbReference>
<keyword evidence="2" id="KW-0472">Membrane</keyword>
<evidence type="ECO:0000256" key="2">
    <source>
        <dbReference type="SAM" id="Phobius"/>
    </source>
</evidence>
<evidence type="ECO:0000313" key="3">
    <source>
        <dbReference type="EMBL" id="GMF31533.1"/>
    </source>
</evidence>
<gene>
    <name evidence="3" type="ORF">Plil01_001348000</name>
</gene>
<dbReference type="GO" id="GO:0051762">
    <property type="term" value="P:sesquiterpene biosynthetic process"/>
    <property type="evidence" value="ECO:0007669"/>
    <property type="project" value="TreeGrafter"/>
</dbReference>
<evidence type="ECO:0000313" key="4">
    <source>
        <dbReference type="Proteomes" id="UP001165083"/>
    </source>
</evidence>
<dbReference type="PANTHER" id="PTHR31045:SF30">
    <property type="entry name" value="PLAC8 FAMILY PROTEIN"/>
    <property type="match status" value="1"/>
</dbReference>
<dbReference type="GO" id="GO:0009975">
    <property type="term" value="F:cyclase activity"/>
    <property type="evidence" value="ECO:0007669"/>
    <property type="project" value="TreeGrafter"/>
</dbReference>
<dbReference type="PANTHER" id="PTHR31045">
    <property type="entry name" value="PLAC8 FAMILY PROTEIN-RELATED"/>
    <property type="match status" value="1"/>
</dbReference>
<dbReference type="Proteomes" id="UP001165083">
    <property type="component" value="Unassembled WGS sequence"/>
</dbReference>
<feature type="transmembrane region" description="Helical" evidence="2">
    <location>
        <begin position="136"/>
        <end position="157"/>
    </location>
</feature>
<proteinExistence type="predicted"/>